<dbReference type="InterPro" id="IPR052219">
    <property type="entry name" value="Photolyase_Class-2"/>
</dbReference>
<name>D1CIL0_THET1</name>
<evidence type="ECO:0000256" key="4">
    <source>
        <dbReference type="ARBA" id="ARBA00014046"/>
    </source>
</evidence>
<dbReference type="RefSeq" id="WP_012876612.1">
    <property type="nucleotide sequence ID" value="NC_013526.1"/>
</dbReference>
<evidence type="ECO:0000256" key="10">
    <source>
        <dbReference type="ARBA" id="ARBA00023239"/>
    </source>
</evidence>
<dbReference type="FunFam" id="1.10.579.10:FF:000002">
    <property type="entry name" value="Deoxyribodipyrimidine photolyase"/>
    <property type="match status" value="1"/>
</dbReference>
<evidence type="ECO:0000259" key="13">
    <source>
        <dbReference type="PROSITE" id="PS51645"/>
    </source>
</evidence>
<comment type="catalytic activity">
    <reaction evidence="12">
        <text>cyclobutadipyrimidine (in DNA) = 2 pyrimidine residues (in DNA).</text>
        <dbReference type="EC" id="4.1.99.3"/>
    </reaction>
</comment>
<evidence type="ECO:0000256" key="2">
    <source>
        <dbReference type="ARBA" id="ARBA00006409"/>
    </source>
</evidence>
<dbReference type="KEGG" id="ttr:Tter_2693"/>
<dbReference type="InterPro" id="IPR036155">
    <property type="entry name" value="Crypto/Photolyase_N_sf"/>
</dbReference>
<dbReference type="SUPFAM" id="SSF48173">
    <property type="entry name" value="Cryptochrome/photolyase FAD-binding domain"/>
    <property type="match status" value="1"/>
</dbReference>
<gene>
    <name evidence="14" type="ordered locus">Tter_2693</name>
</gene>
<dbReference type="Gene3D" id="1.25.40.80">
    <property type="match status" value="1"/>
</dbReference>
<evidence type="ECO:0000313" key="14">
    <source>
        <dbReference type="EMBL" id="ACZ43581.1"/>
    </source>
</evidence>
<feature type="domain" description="Photolyase/cryptochrome alpha/beta" evidence="13">
    <location>
        <begin position="1"/>
        <end position="129"/>
    </location>
</feature>
<keyword evidence="5" id="KW-0285">Flavoprotein</keyword>
<dbReference type="AlphaFoldDB" id="D1CIL0"/>
<protein>
    <recommendedName>
        <fullName evidence="4">Deoxyribodipyrimidine photo-lyase</fullName>
        <ecNumber evidence="3">4.1.99.3</ecNumber>
    </recommendedName>
    <alternativeName>
        <fullName evidence="11">DNA photolyase</fullName>
    </alternativeName>
</protein>
<evidence type="ECO:0000256" key="12">
    <source>
        <dbReference type="ARBA" id="ARBA00033999"/>
    </source>
</evidence>
<accession>D1CIL0</accession>
<evidence type="ECO:0000256" key="7">
    <source>
        <dbReference type="ARBA" id="ARBA00022827"/>
    </source>
</evidence>
<dbReference type="InterPro" id="IPR006050">
    <property type="entry name" value="DNA_photolyase_N"/>
</dbReference>
<evidence type="ECO:0000313" key="15">
    <source>
        <dbReference type="Proteomes" id="UP000000323"/>
    </source>
</evidence>
<evidence type="ECO:0000256" key="3">
    <source>
        <dbReference type="ARBA" id="ARBA00013149"/>
    </source>
</evidence>
<sequence>MVYVMSRDQRVDDNFALLLAQREALERRLPLVVLFVLRERPGGRSREHFLFMLDGLEEVSRRLQELGIAWVLRQGSPSRTTLATLRELDAASVYLDFSPLRGARARAELLAREFEGSTHVVDAHNVIPAWEVSDKQEVAAHTMRSKVHKLLGRYLEAPPRIVRHPYSLADHLETLSFEQARDIVHGLPACGIRIAHPPGEKAARRHLQKFIDEKLEYYALLRNDVGRDFQSDLSPWLHLGHISSLRVALQVIEAVGRPPLLLERAKLAEHSGQPSAYDGMNALLEEMIVRKELSDNFCLHNPHYKSLQGAPEWGRQTLEAHREDPREFTYSLQEWEEARTHDRAWNAAQTQLRRVGKIHGYMRMYWAKKMLEWSRSPEEAVEMCVYLNDKYSVDGGDPNGYAGILWSIGGLHDHPWKERPVFGKIRYMSAEGIRRKYDLDSYCKRWLGS</sequence>
<dbReference type="GO" id="GO:0003904">
    <property type="term" value="F:deoxyribodipyrimidine photo-lyase activity"/>
    <property type="evidence" value="ECO:0007669"/>
    <property type="project" value="UniProtKB-EC"/>
</dbReference>
<dbReference type="PANTHER" id="PTHR10211">
    <property type="entry name" value="DEOXYRIBODIPYRIMIDINE PHOTOLYASE"/>
    <property type="match status" value="1"/>
</dbReference>
<dbReference type="PANTHER" id="PTHR10211:SF0">
    <property type="entry name" value="DEOXYRIBODIPYRIMIDINE PHOTO-LYASE"/>
    <property type="match status" value="1"/>
</dbReference>
<dbReference type="eggNOG" id="COG0415">
    <property type="taxonomic scope" value="Bacteria"/>
</dbReference>
<evidence type="ECO:0000256" key="11">
    <source>
        <dbReference type="ARBA" id="ARBA00031671"/>
    </source>
</evidence>
<comment type="similarity">
    <text evidence="2">Belongs to the DNA photolyase class-2 family.</text>
</comment>
<dbReference type="Gene3D" id="1.10.579.10">
    <property type="entry name" value="DNA Cyclobutane Dipyrimidine Photolyase, subunit A, domain 3"/>
    <property type="match status" value="1"/>
</dbReference>
<dbReference type="HOGENOM" id="CLU_026342_2_1_0"/>
<evidence type="ECO:0000256" key="9">
    <source>
        <dbReference type="ARBA" id="ARBA00023204"/>
    </source>
</evidence>
<evidence type="ECO:0000256" key="6">
    <source>
        <dbReference type="ARBA" id="ARBA00022763"/>
    </source>
</evidence>
<evidence type="ECO:0000256" key="5">
    <source>
        <dbReference type="ARBA" id="ARBA00022630"/>
    </source>
</evidence>
<evidence type="ECO:0000256" key="8">
    <source>
        <dbReference type="ARBA" id="ARBA00023125"/>
    </source>
</evidence>
<dbReference type="STRING" id="525904.Tter_2693"/>
<dbReference type="InterPro" id="IPR014729">
    <property type="entry name" value="Rossmann-like_a/b/a_fold"/>
</dbReference>
<dbReference type="GO" id="GO:0003677">
    <property type="term" value="F:DNA binding"/>
    <property type="evidence" value="ECO:0007669"/>
    <property type="project" value="UniProtKB-KW"/>
</dbReference>
<organism evidence="14 15">
    <name type="scientific">Thermobaculum terrenum (strain ATCC BAA-798 / CCMEE 7001 / YNP1)</name>
    <dbReference type="NCBI Taxonomy" id="525904"/>
    <lineage>
        <taxon>Bacteria</taxon>
        <taxon>Bacillati</taxon>
        <taxon>Chloroflexota</taxon>
        <taxon>Chloroflexia</taxon>
        <taxon>Candidatus Thermobaculales</taxon>
        <taxon>Candidatus Thermobaculaceae</taxon>
        <taxon>Thermobaculum</taxon>
    </lineage>
</organism>
<dbReference type="Pfam" id="PF00875">
    <property type="entry name" value="DNA_photolyase"/>
    <property type="match status" value="1"/>
</dbReference>
<dbReference type="PROSITE" id="PS51645">
    <property type="entry name" value="PHR_CRY_ALPHA_BETA"/>
    <property type="match status" value="1"/>
</dbReference>
<keyword evidence="10 14" id="KW-0456">Lyase</keyword>
<dbReference type="Proteomes" id="UP000000323">
    <property type="component" value="Chromosome 2"/>
</dbReference>
<reference evidence="15" key="1">
    <citation type="journal article" date="2010" name="Stand. Genomic Sci.">
        <title>Complete genome sequence of 'Thermobaculum terrenum' type strain (YNP1).</title>
        <authorList>
            <person name="Kiss H."/>
            <person name="Cleland D."/>
            <person name="Lapidus A."/>
            <person name="Lucas S."/>
            <person name="Glavina Del Rio T."/>
            <person name="Nolan M."/>
            <person name="Tice H."/>
            <person name="Han C."/>
            <person name="Goodwin L."/>
            <person name="Pitluck S."/>
            <person name="Liolios K."/>
            <person name="Ivanova N."/>
            <person name="Mavromatis K."/>
            <person name="Ovchinnikova G."/>
            <person name="Pati A."/>
            <person name="Chen A."/>
            <person name="Palaniappan K."/>
            <person name="Land M."/>
            <person name="Hauser L."/>
            <person name="Chang Y."/>
            <person name="Jeffries C."/>
            <person name="Lu M."/>
            <person name="Brettin T."/>
            <person name="Detter J."/>
            <person name="Goker M."/>
            <person name="Tindall B."/>
            <person name="Beck B."/>
            <person name="McDermott T."/>
            <person name="Woyke T."/>
            <person name="Bristow J."/>
            <person name="Eisen J."/>
            <person name="Markowitz V."/>
            <person name="Hugenholtz P."/>
            <person name="Kyrpides N."/>
            <person name="Klenk H."/>
            <person name="Cheng J."/>
        </authorList>
    </citation>
    <scope>NUCLEOTIDE SEQUENCE [LARGE SCALE GENOMIC DNA]</scope>
    <source>
        <strain evidence="15">ATCC BAA-798 / YNP1</strain>
    </source>
</reference>
<dbReference type="Gene3D" id="3.40.50.620">
    <property type="entry name" value="HUPs"/>
    <property type="match status" value="1"/>
</dbReference>
<keyword evidence="8" id="KW-0238">DNA-binding</keyword>
<keyword evidence="15" id="KW-1185">Reference proteome</keyword>
<dbReference type="SUPFAM" id="SSF52425">
    <property type="entry name" value="Cryptochrome/photolyase, N-terminal domain"/>
    <property type="match status" value="1"/>
</dbReference>
<keyword evidence="9" id="KW-0234">DNA repair</keyword>
<keyword evidence="6" id="KW-0227">DNA damage</keyword>
<dbReference type="EMBL" id="CP001826">
    <property type="protein sequence ID" value="ACZ43581.1"/>
    <property type="molecule type" value="Genomic_DNA"/>
</dbReference>
<dbReference type="GO" id="GO:0000719">
    <property type="term" value="P:photoreactive repair"/>
    <property type="evidence" value="ECO:0007669"/>
    <property type="project" value="TreeGrafter"/>
</dbReference>
<keyword evidence="7" id="KW-0274">FAD</keyword>
<dbReference type="InterPro" id="IPR036134">
    <property type="entry name" value="Crypto/Photolyase_FAD-like_sf"/>
</dbReference>
<comment type="cofactor">
    <cofactor evidence="1">
        <name>FAD</name>
        <dbReference type="ChEBI" id="CHEBI:57692"/>
    </cofactor>
</comment>
<evidence type="ECO:0000256" key="1">
    <source>
        <dbReference type="ARBA" id="ARBA00001974"/>
    </source>
</evidence>
<dbReference type="EC" id="4.1.99.3" evidence="3"/>
<proteinExistence type="inferred from homology"/>